<comment type="similarity">
    <text evidence="7">Belongs to the binding-protein-dependent transport system permease family.</text>
</comment>
<dbReference type="InterPro" id="IPR035906">
    <property type="entry name" value="MetI-like_sf"/>
</dbReference>
<dbReference type="Proteomes" id="UP000612456">
    <property type="component" value="Unassembled WGS sequence"/>
</dbReference>
<keyword evidence="10" id="KW-1185">Reference proteome</keyword>
<evidence type="ECO:0000256" key="5">
    <source>
        <dbReference type="ARBA" id="ARBA00022989"/>
    </source>
</evidence>
<dbReference type="CDD" id="cd06261">
    <property type="entry name" value="TM_PBP2"/>
    <property type="match status" value="1"/>
</dbReference>
<evidence type="ECO:0000256" key="6">
    <source>
        <dbReference type="ARBA" id="ARBA00023136"/>
    </source>
</evidence>
<sequence>MPMYGILIAFKQFNPMHGIWGSKWVGLQNFQELFDTAFFWRAFKNTIVLNAYQILFAFPVPILFALLLNELRNVVFKRWMQTVTYFPHFLSWVVVGGFTVALLSPNTGVLATVTAWLGGEKYSEFLLTDPQAFRTILIVTELWKSMGWGAIIYLAAITGVNPDYYDAAVIDGAGRFKQAIHVTLPAIMPTIVVLLVLRIGNMMGSDFEQIYVLYSPNVYEVGDVLSTYVFRLGLFQSKYSYTTAVGLFQSVIGFVLIVMANRMSRKAGGALW</sequence>
<dbReference type="PANTHER" id="PTHR43227">
    <property type="entry name" value="BLL4140 PROTEIN"/>
    <property type="match status" value="1"/>
</dbReference>
<evidence type="ECO:0000313" key="10">
    <source>
        <dbReference type="Proteomes" id="UP000612456"/>
    </source>
</evidence>
<dbReference type="RefSeq" id="WP_188995927.1">
    <property type="nucleotide sequence ID" value="NZ_BMHP01000003.1"/>
</dbReference>
<feature type="domain" description="ABC transmembrane type-1" evidence="8">
    <location>
        <begin position="43"/>
        <end position="260"/>
    </location>
</feature>
<dbReference type="PANTHER" id="PTHR43227:SF11">
    <property type="entry name" value="BLL4140 PROTEIN"/>
    <property type="match status" value="1"/>
</dbReference>
<keyword evidence="3" id="KW-1003">Cell membrane</keyword>
<dbReference type="GO" id="GO:0055085">
    <property type="term" value="P:transmembrane transport"/>
    <property type="evidence" value="ECO:0007669"/>
    <property type="project" value="InterPro"/>
</dbReference>
<comment type="caution">
    <text evidence="9">The sequence shown here is derived from an EMBL/GenBank/DDBJ whole genome shotgun (WGS) entry which is preliminary data.</text>
</comment>
<evidence type="ECO:0000256" key="2">
    <source>
        <dbReference type="ARBA" id="ARBA00022448"/>
    </source>
</evidence>
<proteinExistence type="inferred from homology"/>
<feature type="transmembrane region" description="Helical" evidence="7">
    <location>
        <begin position="136"/>
        <end position="158"/>
    </location>
</feature>
<dbReference type="Pfam" id="PF00528">
    <property type="entry name" value="BPD_transp_1"/>
    <property type="match status" value="1"/>
</dbReference>
<protein>
    <submittedName>
        <fullName evidence="9">Protein LplB</fullName>
    </submittedName>
</protein>
<keyword evidence="2 7" id="KW-0813">Transport</keyword>
<evidence type="ECO:0000259" key="8">
    <source>
        <dbReference type="PROSITE" id="PS50928"/>
    </source>
</evidence>
<reference evidence="9" key="2">
    <citation type="submission" date="2020-09" db="EMBL/GenBank/DDBJ databases">
        <authorList>
            <person name="Sun Q."/>
            <person name="Zhou Y."/>
        </authorList>
    </citation>
    <scope>NUCLEOTIDE SEQUENCE</scope>
    <source>
        <strain evidence="9">CGMCC 1.15178</strain>
    </source>
</reference>
<evidence type="ECO:0000256" key="4">
    <source>
        <dbReference type="ARBA" id="ARBA00022692"/>
    </source>
</evidence>
<feature type="transmembrane region" description="Helical" evidence="7">
    <location>
        <begin position="89"/>
        <end position="116"/>
    </location>
</feature>
<feature type="transmembrane region" description="Helical" evidence="7">
    <location>
        <begin position="47"/>
        <end position="68"/>
    </location>
</feature>
<name>A0A917DZU7_9BACL</name>
<reference evidence="9" key="1">
    <citation type="journal article" date="2014" name="Int. J. Syst. Evol. Microbiol.">
        <title>Complete genome sequence of Corynebacterium casei LMG S-19264T (=DSM 44701T), isolated from a smear-ripened cheese.</title>
        <authorList>
            <consortium name="US DOE Joint Genome Institute (JGI-PGF)"/>
            <person name="Walter F."/>
            <person name="Albersmeier A."/>
            <person name="Kalinowski J."/>
            <person name="Ruckert C."/>
        </authorList>
    </citation>
    <scope>NUCLEOTIDE SEQUENCE</scope>
    <source>
        <strain evidence="9">CGMCC 1.15178</strain>
    </source>
</reference>
<organism evidence="9 10">
    <name type="scientific">Paenibacillus nasutitermitis</name>
    <dbReference type="NCBI Taxonomy" id="1652958"/>
    <lineage>
        <taxon>Bacteria</taxon>
        <taxon>Bacillati</taxon>
        <taxon>Bacillota</taxon>
        <taxon>Bacilli</taxon>
        <taxon>Bacillales</taxon>
        <taxon>Paenibacillaceae</taxon>
        <taxon>Paenibacillus</taxon>
    </lineage>
</organism>
<feature type="transmembrane region" description="Helical" evidence="7">
    <location>
        <begin position="179"/>
        <end position="199"/>
    </location>
</feature>
<dbReference type="SUPFAM" id="SSF161098">
    <property type="entry name" value="MetI-like"/>
    <property type="match status" value="1"/>
</dbReference>
<dbReference type="InterPro" id="IPR050809">
    <property type="entry name" value="UgpAE/MalFG_permease"/>
</dbReference>
<dbReference type="EMBL" id="BMHP01000003">
    <property type="protein sequence ID" value="GGD85080.1"/>
    <property type="molecule type" value="Genomic_DNA"/>
</dbReference>
<evidence type="ECO:0000256" key="3">
    <source>
        <dbReference type="ARBA" id="ARBA00022475"/>
    </source>
</evidence>
<keyword evidence="5 7" id="KW-1133">Transmembrane helix</keyword>
<evidence type="ECO:0000256" key="7">
    <source>
        <dbReference type="RuleBase" id="RU363032"/>
    </source>
</evidence>
<feature type="transmembrane region" description="Helical" evidence="7">
    <location>
        <begin position="239"/>
        <end position="260"/>
    </location>
</feature>
<evidence type="ECO:0000256" key="1">
    <source>
        <dbReference type="ARBA" id="ARBA00004651"/>
    </source>
</evidence>
<dbReference type="InterPro" id="IPR000515">
    <property type="entry name" value="MetI-like"/>
</dbReference>
<gene>
    <name evidence="9" type="primary">lplB</name>
    <name evidence="9" type="ORF">GCM10010911_49340</name>
</gene>
<evidence type="ECO:0000313" key="9">
    <source>
        <dbReference type="EMBL" id="GGD85080.1"/>
    </source>
</evidence>
<dbReference type="AlphaFoldDB" id="A0A917DZU7"/>
<dbReference type="Gene3D" id="1.10.3720.10">
    <property type="entry name" value="MetI-like"/>
    <property type="match status" value="1"/>
</dbReference>
<dbReference type="GO" id="GO:0005886">
    <property type="term" value="C:plasma membrane"/>
    <property type="evidence" value="ECO:0007669"/>
    <property type="project" value="UniProtKB-SubCell"/>
</dbReference>
<keyword evidence="6 7" id="KW-0472">Membrane</keyword>
<dbReference type="PROSITE" id="PS50928">
    <property type="entry name" value="ABC_TM1"/>
    <property type="match status" value="1"/>
</dbReference>
<accession>A0A917DZU7</accession>
<comment type="subcellular location">
    <subcellularLocation>
        <location evidence="1 7">Cell membrane</location>
        <topology evidence="1 7">Multi-pass membrane protein</topology>
    </subcellularLocation>
</comment>
<keyword evidence="4 7" id="KW-0812">Transmembrane</keyword>